<dbReference type="AlphaFoldDB" id="A0A4S8PX84"/>
<evidence type="ECO:0000313" key="2">
    <source>
        <dbReference type="EMBL" id="THV34532.1"/>
    </source>
</evidence>
<proteinExistence type="predicted"/>
<dbReference type="Proteomes" id="UP000307378">
    <property type="component" value="Unassembled WGS sequence"/>
</dbReference>
<reference evidence="2 3" key="1">
    <citation type="submission" date="2019-04" db="EMBL/GenBank/DDBJ databases">
        <title>genome sequence of strain W3.</title>
        <authorList>
            <person name="Gao J."/>
            <person name="Sun J."/>
        </authorList>
    </citation>
    <scope>NUCLEOTIDE SEQUENCE [LARGE SCALE GENOMIC DNA]</scope>
    <source>
        <strain evidence="2 3">W3</strain>
    </source>
</reference>
<accession>A0A4S8PX84</accession>
<gene>
    <name evidence="2" type="ORF">FAA86_15670</name>
</gene>
<protein>
    <submittedName>
        <fullName evidence="2">Zinc ribbon domain-containing protein</fullName>
    </submittedName>
</protein>
<dbReference type="SMART" id="SM00834">
    <property type="entry name" value="CxxC_CXXC_SSSS"/>
    <property type="match status" value="1"/>
</dbReference>
<dbReference type="RefSeq" id="WP_136542093.1">
    <property type="nucleotide sequence ID" value="NZ_STGU01000008.1"/>
</dbReference>
<name>A0A4S8PX84_9HYPH</name>
<comment type="caution">
    <text evidence="2">The sequence shown here is derived from an EMBL/GenBank/DDBJ whole genome shotgun (WGS) entry which is preliminary data.</text>
</comment>
<dbReference type="EMBL" id="STGU01000008">
    <property type="protein sequence ID" value="THV34532.1"/>
    <property type="molecule type" value="Genomic_DNA"/>
</dbReference>
<organism evidence="2 3">
    <name type="scientific">Rhizobium rosettiformans W3</name>
    <dbReference type="NCBI Taxonomy" id="538378"/>
    <lineage>
        <taxon>Bacteria</taxon>
        <taxon>Pseudomonadati</taxon>
        <taxon>Pseudomonadota</taxon>
        <taxon>Alphaproteobacteria</taxon>
        <taxon>Hyphomicrobiales</taxon>
        <taxon>Rhizobiaceae</taxon>
        <taxon>Rhizobium/Agrobacterium group</taxon>
        <taxon>Rhizobium</taxon>
    </lineage>
</organism>
<feature type="domain" description="Putative regulatory protein FmdB zinc ribbon" evidence="1">
    <location>
        <begin position="1"/>
        <end position="42"/>
    </location>
</feature>
<dbReference type="NCBIfam" id="TIGR02605">
    <property type="entry name" value="CxxC_CxxC_SSSS"/>
    <property type="match status" value="1"/>
</dbReference>
<evidence type="ECO:0000259" key="1">
    <source>
        <dbReference type="SMART" id="SM00834"/>
    </source>
</evidence>
<dbReference type="InterPro" id="IPR013429">
    <property type="entry name" value="Regulatory_FmdB_Zinc_ribbon"/>
</dbReference>
<evidence type="ECO:0000313" key="3">
    <source>
        <dbReference type="Proteomes" id="UP000307378"/>
    </source>
</evidence>
<sequence length="111" mass="11829">MPNYDYNCPDCGGFTENRPMAMSGDPCDCPQCGTPSPRAFFSTPFFALMDKATRTAIGTNEKAAHEPKTSKSLGHGAGCSCCSGAPKKSKTVYRADGAKAFPSARPWMISH</sequence>